<sequence>MTDVLAPDAAGEGDVPASAYHQLLDQGVYVAGVSTMYRILREHDEVRERRRHAVHPAHAKPELPATRPNEIRSRDVTRLRGPGKRVFCHLYSIIDIYNRYTVVWMVAVRADVLTAAYQRNPERFVNKPPTPPIIPTNVWINQPDGHAAAQ</sequence>
<reference evidence="2 3" key="1">
    <citation type="submission" date="2020-02" db="EMBL/GenBank/DDBJ databases">
        <title>Whole-genome analyses of novel actinobacteria.</title>
        <authorList>
            <person name="Sahin N."/>
            <person name="Tokatli A."/>
        </authorList>
    </citation>
    <scope>NUCLEOTIDE SEQUENCE [LARGE SCALE GENOMIC DNA]</scope>
    <source>
        <strain evidence="2 3">YC419</strain>
    </source>
</reference>
<comment type="caution">
    <text evidence="2">The sequence shown here is derived from an EMBL/GenBank/DDBJ whole genome shotgun (WGS) entry which is preliminary data.</text>
</comment>
<name>A0ABX0DUR3_9ACTN</name>
<feature type="region of interest" description="Disordered" evidence="1">
    <location>
        <begin position="49"/>
        <end position="71"/>
    </location>
</feature>
<gene>
    <name evidence="2" type="ORF">G6048_19280</name>
</gene>
<evidence type="ECO:0000313" key="2">
    <source>
        <dbReference type="EMBL" id="NGO44214.1"/>
    </source>
</evidence>
<protein>
    <recommendedName>
        <fullName evidence="4">Transposase</fullName>
    </recommendedName>
</protein>
<dbReference type="Proteomes" id="UP001518140">
    <property type="component" value="Unassembled WGS sequence"/>
</dbReference>
<evidence type="ECO:0008006" key="4">
    <source>
        <dbReference type="Google" id="ProtNLM"/>
    </source>
</evidence>
<keyword evidence="3" id="KW-1185">Reference proteome</keyword>
<feature type="compositionally biased region" description="Basic residues" evidence="1">
    <location>
        <begin position="49"/>
        <end position="58"/>
    </location>
</feature>
<accession>A0ABX0DUR3</accession>
<dbReference type="EMBL" id="JAAKZX010000056">
    <property type="protein sequence ID" value="NGO44214.1"/>
    <property type="molecule type" value="Genomic_DNA"/>
</dbReference>
<organism evidence="2 3">
    <name type="scientific">Streptomyces ureilyticus</name>
    <dbReference type="NCBI Taxonomy" id="1775131"/>
    <lineage>
        <taxon>Bacteria</taxon>
        <taxon>Bacillati</taxon>
        <taxon>Actinomycetota</taxon>
        <taxon>Actinomycetes</taxon>
        <taxon>Kitasatosporales</taxon>
        <taxon>Streptomycetaceae</taxon>
        <taxon>Streptomyces</taxon>
    </lineage>
</organism>
<evidence type="ECO:0000256" key="1">
    <source>
        <dbReference type="SAM" id="MobiDB-lite"/>
    </source>
</evidence>
<dbReference type="SUPFAM" id="SSF53098">
    <property type="entry name" value="Ribonuclease H-like"/>
    <property type="match status" value="1"/>
</dbReference>
<dbReference type="RefSeq" id="WP_165340796.1">
    <property type="nucleotide sequence ID" value="NZ_JAAKZX010000056.1"/>
</dbReference>
<dbReference type="InterPro" id="IPR012337">
    <property type="entry name" value="RNaseH-like_sf"/>
</dbReference>
<proteinExistence type="predicted"/>
<evidence type="ECO:0000313" key="3">
    <source>
        <dbReference type="Proteomes" id="UP001518140"/>
    </source>
</evidence>